<dbReference type="SUPFAM" id="SSF51735">
    <property type="entry name" value="NAD(P)-binding Rossmann-fold domains"/>
    <property type="match status" value="1"/>
</dbReference>
<reference evidence="2 3" key="1">
    <citation type="submission" date="2019-11" db="EMBL/GenBank/DDBJ databases">
        <title>P. haliotis isolates from Z. marina roots.</title>
        <authorList>
            <person name="Cohen M."/>
            <person name="Jospin G."/>
            <person name="Eisen J.A."/>
            <person name="Coil D.A."/>
        </authorList>
    </citation>
    <scope>NUCLEOTIDE SEQUENCE [LARGE SCALE GENOMIC DNA]</scope>
    <source>
        <strain evidence="2 3">UCD-MCMsp1aY</strain>
    </source>
</reference>
<dbReference type="GO" id="GO:0005737">
    <property type="term" value="C:cytoplasm"/>
    <property type="evidence" value="ECO:0007669"/>
    <property type="project" value="TreeGrafter"/>
</dbReference>
<dbReference type="GO" id="GO:0004029">
    <property type="term" value="F:aldehyde dehydrogenase (NAD+) activity"/>
    <property type="evidence" value="ECO:0007669"/>
    <property type="project" value="TreeGrafter"/>
</dbReference>
<protein>
    <submittedName>
        <fullName evidence="2">NAD(P)H-binding protein</fullName>
    </submittedName>
</protein>
<proteinExistence type="predicted"/>
<accession>A0A6N8FEC4</accession>
<evidence type="ECO:0000259" key="1">
    <source>
        <dbReference type="Pfam" id="PF13460"/>
    </source>
</evidence>
<comment type="caution">
    <text evidence="2">The sequence shown here is derived from an EMBL/GenBank/DDBJ whole genome shotgun (WGS) entry which is preliminary data.</text>
</comment>
<dbReference type="InterPro" id="IPR036291">
    <property type="entry name" value="NAD(P)-bd_dom_sf"/>
</dbReference>
<dbReference type="InterPro" id="IPR016040">
    <property type="entry name" value="NAD(P)-bd_dom"/>
</dbReference>
<gene>
    <name evidence="2" type="ORF">GNP35_09385</name>
</gene>
<dbReference type="InterPro" id="IPR051783">
    <property type="entry name" value="NAD(P)-dependent_oxidoreduct"/>
</dbReference>
<dbReference type="AlphaFoldDB" id="A0A6N8FEC4"/>
<dbReference type="Pfam" id="PF13460">
    <property type="entry name" value="NAD_binding_10"/>
    <property type="match status" value="1"/>
</dbReference>
<evidence type="ECO:0000313" key="2">
    <source>
        <dbReference type="EMBL" id="MUH72681.1"/>
    </source>
</evidence>
<name>A0A6N8FEC4_9GAMM</name>
<dbReference type="RefSeq" id="WP_155695839.1">
    <property type="nucleotide sequence ID" value="NZ_WOCD01000003.1"/>
</dbReference>
<dbReference type="EMBL" id="WOCD01000003">
    <property type="protein sequence ID" value="MUH72681.1"/>
    <property type="molecule type" value="Genomic_DNA"/>
</dbReference>
<sequence>MKQRVGIIGGGFIGNALAQSLNKDKYDVTLSYRSNKPELAILDVNYEFCDVNRDSVTGGEALFQVDSLIVCIPPGFKKDMGDSYTPRIKTIINKAQNSKVKQVVFTSSIGIYSKAGINDENTELDFSVNKVKVLYDAEQEVLNSRLQYKQVLRLGGLIGGSRQPGNFRVVITEENANEPVNMVMQEDVAEAIIAVIDDAFSQTSSQAKHQALYNLVAPHHPNKQSFYRYARQQADTLTTTEIIGNPITTEGRLVKGDLITQKLNFSYQHDNFFESFTTNVV</sequence>
<feature type="domain" description="NAD(P)-binding" evidence="1">
    <location>
        <begin position="10"/>
        <end position="198"/>
    </location>
</feature>
<dbReference type="Gene3D" id="3.40.50.720">
    <property type="entry name" value="NAD(P)-binding Rossmann-like Domain"/>
    <property type="match status" value="1"/>
</dbReference>
<keyword evidence="3" id="KW-1185">Reference proteome</keyword>
<dbReference type="PANTHER" id="PTHR48079:SF6">
    <property type="entry name" value="NAD(P)-BINDING DOMAIN-CONTAINING PROTEIN-RELATED"/>
    <property type="match status" value="1"/>
</dbReference>
<dbReference type="OrthoDB" id="751203at2"/>
<dbReference type="Proteomes" id="UP000439994">
    <property type="component" value="Unassembled WGS sequence"/>
</dbReference>
<dbReference type="PANTHER" id="PTHR48079">
    <property type="entry name" value="PROTEIN YEEZ"/>
    <property type="match status" value="1"/>
</dbReference>
<evidence type="ECO:0000313" key="3">
    <source>
        <dbReference type="Proteomes" id="UP000439994"/>
    </source>
</evidence>
<organism evidence="2 3">
    <name type="scientific">Psychrosphaera haliotis</name>
    <dbReference type="NCBI Taxonomy" id="555083"/>
    <lineage>
        <taxon>Bacteria</taxon>
        <taxon>Pseudomonadati</taxon>
        <taxon>Pseudomonadota</taxon>
        <taxon>Gammaproteobacteria</taxon>
        <taxon>Alteromonadales</taxon>
        <taxon>Pseudoalteromonadaceae</taxon>
        <taxon>Psychrosphaera</taxon>
    </lineage>
</organism>